<evidence type="ECO:0000313" key="3">
    <source>
        <dbReference type="Proteomes" id="UP000812277"/>
    </source>
</evidence>
<dbReference type="Pfam" id="PF07833">
    <property type="entry name" value="Cu_amine_oxidN1"/>
    <property type="match status" value="1"/>
</dbReference>
<evidence type="ECO:0000313" key="2">
    <source>
        <dbReference type="EMBL" id="MBW7474699.1"/>
    </source>
</evidence>
<protein>
    <submittedName>
        <fullName evidence="2">Copper amine oxidase N-terminal domain-containing protein</fullName>
    </submittedName>
</protein>
<evidence type="ECO:0000259" key="1">
    <source>
        <dbReference type="Pfam" id="PF07833"/>
    </source>
</evidence>
<name>A0ABS7D4A2_9BACL</name>
<feature type="domain" description="Copper amine oxidase-like N-terminal" evidence="1">
    <location>
        <begin position="49"/>
        <end position="137"/>
    </location>
</feature>
<organism evidence="2 3">
    <name type="scientific">Paenibacillus oenotherae</name>
    <dbReference type="NCBI Taxonomy" id="1435645"/>
    <lineage>
        <taxon>Bacteria</taxon>
        <taxon>Bacillati</taxon>
        <taxon>Bacillota</taxon>
        <taxon>Bacilli</taxon>
        <taxon>Bacillales</taxon>
        <taxon>Paenibacillaceae</taxon>
        <taxon>Paenibacillus</taxon>
    </lineage>
</organism>
<dbReference type="InterPro" id="IPR036582">
    <property type="entry name" value="Mao_N_sf"/>
</dbReference>
<dbReference type="RefSeq" id="WP_219871947.1">
    <property type="nucleotide sequence ID" value="NZ_JAHZIJ010000004.1"/>
</dbReference>
<dbReference type="SUPFAM" id="SSF55383">
    <property type="entry name" value="Copper amine oxidase, domain N"/>
    <property type="match status" value="1"/>
</dbReference>
<dbReference type="EMBL" id="JAHZIJ010000004">
    <property type="protein sequence ID" value="MBW7474699.1"/>
    <property type="molecule type" value="Genomic_DNA"/>
</dbReference>
<reference evidence="2 3" key="1">
    <citation type="submission" date="2021-07" db="EMBL/GenBank/DDBJ databases">
        <title>Paenibacillus radiodurans sp. nov., isolated from the southeastern edge of Tengger Desert.</title>
        <authorList>
            <person name="Zhang G."/>
        </authorList>
    </citation>
    <scope>NUCLEOTIDE SEQUENCE [LARGE SCALE GENOMIC DNA]</scope>
    <source>
        <strain evidence="2 3">DT7-4</strain>
    </source>
</reference>
<accession>A0ABS7D4A2</accession>
<comment type="caution">
    <text evidence="2">The sequence shown here is derived from an EMBL/GenBank/DDBJ whole genome shotgun (WGS) entry which is preliminary data.</text>
</comment>
<sequence length="141" mass="15770">MMKKMVLSLVAVVFLGVVWIAPAKANSAVHNGIMIHSLVLEDRTFTGKVINNRTYVDLFGLLNCLPFLVNAKGVSWEPDSKTLSIYPDLGDQSNYLQFQSERDYFIANGEKVELGSEIILIKGRIYLPLKSIADYYQLAIA</sequence>
<dbReference type="Gene3D" id="3.30.457.10">
    <property type="entry name" value="Copper amine oxidase-like, N-terminal domain"/>
    <property type="match status" value="1"/>
</dbReference>
<proteinExistence type="predicted"/>
<keyword evidence="3" id="KW-1185">Reference proteome</keyword>
<gene>
    <name evidence="2" type="ORF">K0T92_08070</name>
</gene>
<dbReference type="Proteomes" id="UP000812277">
    <property type="component" value="Unassembled WGS sequence"/>
</dbReference>
<dbReference type="InterPro" id="IPR012854">
    <property type="entry name" value="Cu_amine_oxidase-like_N"/>
</dbReference>